<evidence type="ECO:0000256" key="3">
    <source>
        <dbReference type="RuleBase" id="RU000411"/>
    </source>
</evidence>
<dbReference type="Gene3D" id="3.30.497.10">
    <property type="entry name" value="Antithrombin, subunit I, domain 2"/>
    <property type="match status" value="1"/>
</dbReference>
<evidence type="ECO:0000256" key="2">
    <source>
        <dbReference type="ARBA" id="ARBA00022900"/>
    </source>
</evidence>
<dbReference type="PANTHER" id="PTHR11461:SF342">
    <property type="entry name" value="SERINE PROTEASE INHIBITOR 28DC"/>
    <property type="match status" value="1"/>
</dbReference>
<accession>A0A1Q3FIJ5</accession>
<comment type="similarity">
    <text evidence="3">Belongs to the serpin family.</text>
</comment>
<reference evidence="6" key="1">
    <citation type="submission" date="2017-01" db="EMBL/GenBank/DDBJ databases">
        <title>A deep insight into the sialotranscriptome of adult male and female Cluex tarsalis mosquitoes.</title>
        <authorList>
            <person name="Ribeiro J.M."/>
            <person name="Moreira F."/>
            <person name="Bernard K.A."/>
            <person name="Calvo E."/>
        </authorList>
    </citation>
    <scope>NUCLEOTIDE SEQUENCE</scope>
    <source>
        <strain evidence="6">Kern County</strain>
        <tissue evidence="6">Salivary glands</tissue>
    </source>
</reference>
<dbReference type="AlphaFoldDB" id="A0A1Q3FIJ5"/>
<name>A0A1Q3FIJ5_CULTA</name>
<keyword evidence="2" id="KW-0722">Serine protease inhibitor</keyword>
<dbReference type="GO" id="GO:0005615">
    <property type="term" value="C:extracellular space"/>
    <property type="evidence" value="ECO:0007669"/>
    <property type="project" value="InterPro"/>
</dbReference>
<dbReference type="InterPro" id="IPR036186">
    <property type="entry name" value="Serpin_sf"/>
</dbReference>
<sequence>MRTTAVLIFALLCCTAVPAQSQNRPSTFNYLIRRSTTPNPARTNAGRLAGRSSALATPSAVSPAKNDAQLSAAVVDLAFAIGQHSRDLDVASDIFSPVSIMAVLNLLLLGAQGTTYRELLGALRLGTVPMAEYHGRAAGMTRNLLAEKPLELDQLAWKGQNCVVYEYEDEEEEDVAPLASKTKELRVANAIFIQQQLPINAKFVSLANQLYGANTQAVNFFDSLSTTSLINKWVTQATNGRIREVVNGQFSPKTNMVIASSLYFKATWMTEFTAHATRPRDFFPDGAARGGRSFKVDTMTLTECLPFYFDKASGIKMVGLPYSDNATTMYVLMPKDSSRAKVRDLQKQISARQIDSIIAGMTRQTTSINFPRMQLASSTNLEKSFRRLGIKTIFNAQQSNLNGMLDQSARNKIPLFVSQINHKVNLSVDEHGTEGAAVTVTLVDRSASQAYLNANEPFLIYVRHDPTRLPLFYGAVFDPRG</sequence>
<evidence type="ECO:0000256" key="4">
    <source>
        <dbReference type="SAM" id="SignalP"/>
    </source>
</evidence>
<evidence type="ECO:0000259" key="5">
    <source>
        <dbReference type="SMART" id="SM00093"/>
    </source>
</evidence>
<dbReference type="EMBL" id="GFDL01007624">
    <property type="protein sequence ID" value="JAV27421.1"/>
    <property type="molecule type" value="Transcribed_RNA"/>
</dbReference>
<dbReference type="InterPro" id="IPR042185">
    <property type="entry name" value="Serpin_sf_2"/>
</dbReference>
<dbReference type="Pfam" id="PF00079">
    <property type="entry name" value="Serpin"/>
    <property type="match status" value="1"/>
</dbReference>
<proteinExistence type="inferred from homology"/>
<feature type="domain" description="Serpin" evidence="5">
    <location>
        <begin position="86"/>
        <end position="479"/>
    </location>
</feature>
<dbReference type="PANTHER" id="PTHR11461">
    <property type="entry name" value="SERINE PROTEASE INHIBITOR, SERPIN"/>
    <property type="match status" value="1"/>
</dbReference>
<keyword evidence="4" id="KW-0732">Signal</keyword>
<evidence type="ECO:0000313" key="6">
    <source>
        <dbReference type="EMBL" id="JAV27421.1"/>
    </source>
</evidence>
<keyword evidence="1" id="KW-0646">Protease inhibitor</keyword>
<feature type="signal peptide" evidence="4">
    <location>
        <begin position="1"/>
        <end position="21"/>
    </location>
</feature>
<organism evidence="6">
    <name type="scientific">Culex tarsalis</name>
    <name type="common">Encephalitis mosquito</name>
    <dbReference type="NCBI Taxonomy" id="7177"/>
    <lineage>
        <taxon>Eukaryota</taxon>
        <taxon>Metazoa</taxon>
        <taxon>Ecdysozoa</taxon>
        <taxon>Arthropoda</taxon>
        <taxon>Hexapoda</taxon>
        <taxon>Insecta</taxon>
        <taxon>Pterygota</taxon>
        <taxon>Neoptera</taxon>
        <taxon>Endopterygota</taxon>
        <taxon>Diptera</taxon>
        <taxon>Nematocera</taxon>
        <taxon>Culicoidea</taxon>
        <taxon>Culicidae</taxon>
        <taxon>Culicinae</taxon>
        <taxon>Culicini</taxon>
        <taxon>Culex</taxon>
        <taxon>Culex</taxon>
    </lineage>
</organism>
<dbReference type="InterPro" id="IPR042178">
    <property type="entry name" value="Serpin_sf_1"/>
</dbReference>
<protein>
    <submittedName>
        <fullName evidence="6">Putative serine proteinase inhibitor</fullName>
    </submittedName>
</protein>
<dbReference type="InterPro" id="IPR023796">
    <property type="entry name" value="Serpin_dom"/>
</dbReference>
<dbReference type="GO" id="GO:0004867">
    <property type="term" value="F:serine-type endopeptidase inhibitor activity"/>
    <property type="evidence" value="ECO:0007669"/>
    <property type="project" value="UniProtKB-KW"/>
</dbReference>
<dbReference type="SUPFAM" id="SSF56574">
    <property type="entry name" value="Serpins"/>
    <property type="match status" value="1"/>
</dbReference>
<dbReference type="InterPro" id="IPR000215">
    <property type="entry name" value="Serpin_fam"/>
</dbReference>
<evidence type="ECO:0000256" key="1">
    <source>
        <dbReference type="ARBA" id="ARBA00022690"/>
    </source>
</evidence>
<feature type="chain" id="PRO_5013157028" evidence="4">
    <location>
        <begin position="22"/>
        <end position="481"/>
    </location>
</feature>
<dbReference type="SMART" id="SM00093">
    <property type="entry name" value="SERPIN"/>
    <property type="match status" value="1"/>
</dbReference>
<dbReference type="Gene3D" id="2.30.39.10">
    <property type="entry name" value="Alpha-1-antitrypsin, domain 1"/>
    <property type="match status" value="1"/>
</dbReference>